<name>G4YV66_PHYSP</name>
<evidence type="ECO:0000313" key="2">
    <source>
        <dbReference type="Proteomes" id="UP000002640"/>
    </source>
</evidence>
<sequence>MPDLEGVYNRKCYLEYYDIICKLLFRVCVTVTATSGVGITTFHSNFHQKFRQDYPEVAVLAAFYEEEKLTKAIVTSNAEEVTSNAEEVTIQEHNPLTNQERVDSILNEALVTGQKVFFLCEGSPPDLIRQDWRGRVHQSEKNMAQDLTEDRLRFVPANLDVQ</sequence>
<proteinExistence type="predicted"/>
<gene>
    <name evidence="1" type="ORF">PHYSODRAFT_296479</name>
</gene>
<protein>
    <submittedName>
        <fullName evidence="1">Uncharacterized protein</fullName>
    </submittedName>
</protein>
<evidence type="ECO:0000313" key="1">
    <source>
        <dbReference type="EMBL" id="EGZ24365.1"/>
    </source>
</evidence>
<keyword evidence="2" id="KW-1185">Reference proteome</keyword>
<dbReference type="RefSeq" id="XP_009519653.1">
    <property type="nucleotide sequence ID" value="XM_009521358.1"/>
</dbReference>
<dbReference type="EMBL" id="JH159152">
    <property type="protein sequence ID" value="EGZ24365.1"/>
    <property type="molecule type" value="Genomic_DNA"/>
</dbReference>
<dbReference type="GeneID" id="20641377"/>
<accession>G4YV66</accession>
<organism evidence="1 2">
    <name type="scientific">Phytophthora sojae (strain P6497)</name>
    <name type="common">Soybean stem and root rot agent</name>
    <name type="synonym">Phytophthora megasperma f. sp. glycines</name>
    <dbReference type="NCBI Taxonomy" id="1094619"/>
    <lineage>
        <taxon>Eukaryota</taxon>
        <taxon>Sar</taxon>
        <taxon>Stramenopiles</taxon>
        <taxon>Oomycota</taxon>
        <taxon>Peronosporomycetes</taxon>
        <taxon>Peronosporales</taxon>
        <taxon>Peronosporaceae</taxon>
        <taxon>Phytophthora</taxon>
    </lineage>
</organism>
<dbReference type="InParanoid" id="G4YV66"/>
<dbReference type="KEGG" id="psoj:PHYSODRAFT_296479"/>
<dbReference type="Proteomes" id="UP000002640">
    <property type="component" value="Unassembled WGS sequence"/>
</dbReference>
<dbReference type="AlphaFoldDB" id="G4YV66"/>
<reference evidence="1 2" key="1">
    <citation type="journal article" date="2006" name="Science">
        <title>Phytophthora genome sequences uncover evolutionary origins and mechanisms of pathogenesis.</title>
        <authorList>
            <person name="Tyler B.M."/>
            <person name="Tripathy S."/>
            <person name="Zhang X."/>
            <person name="Dehal P."/>
            <person name="Jiang R.H."/>
            <person name="Aerts A."/>
            <person name="Arredondo F.D."/>
            <person name="Baxter L."/>
            <person name="Bensasson D."/>
            <person name="Beynon J.L."/>
            <person name="Chapman J."/>
            <person name="Damasceno C.M."/>
            <person name="Dorrance A.E."/>
            <person name="Dou D."/>
            <person name="Dickerman A.W."/>
            <person name="Dubchak I.L."/>
            <person name="Garbelotto M."/>
            <person name="Gijzen M."/>
            <person name="Gordon S.G."/>
            <person name="Govers F."/>
            <person name="Grunwald N.J."/>
            <person name="Huang W."/>
            <person name="Ivors K.L."/>
            <person name="Jones R.W."/>
            <person name="Kamoun S."/>
            <person name="Krampis K."/>
            <person name="Lamour K.H."/>
            <person name="Lee M.K."/>
            <person name="McDonald W.H."/>
            <person name="Medina M."/>
            <person name="Meijer H.J."/>
            <person name="Nordberg E.K."/>
            <person name="Maclean D.J."/>
            <person name="Ospina-Giraldo M.D."/>
            <person name="Morris P.F."/>
            <person name="Phuntumart V."/>
            <person name="Putnam N.H."/>
            <person name="Rash S."/>
            <person name="Rose J.K."/>
            <person name="Sakihama Y."/>
            <person name="Salamov A.A."/>
            <person name="Savidor A."/>
            <person name="Scheuring C.F."/>
            <person name="Smith B.M."/>
            <person name="Sobral B.W."/>
            <person name="Terry A."/>
            <person name="Torto-Alalibo T.A."/>
            <person name="Win J."/>
            <person name="Xu Z."/>
            <person name="Zhang H."/>
            <person name="Grigoriev I.V."/>
            <person name="Rokhsar D.S."/>
            <person name="Boore J.L."/>
        </authorList>
    </citation>
    <scope>NUCLEOTIDE SEQUENCE [LARGE SCALE GENOMIC DNA]</scope>
    <source>
        <strain evidence="1 2">P6497</strain>
    </source>
</reference>